<reference evidence="1" key="3">
    <citation type="journal article" date="2019" name="G3 (Bethesda)">
        <title>Hybrid Assembly of the Genome of the Entomopathogenic Nematode Steinernema carpocapsae Identifies the X-Chromosome.</title>
        <authorList>
            <person name="Serra L."/>
            <person name="Macchietto M."/>
            <person name="Macias-Munoz A."/>
            <person name="McGill C.J."/>
            <person name="Rodriguez I.M."/>
            <person name="Rodriguez B."/>
            <person name="Murad R."/>
            <person name="Mortazavi A."/>
        </authorList>
    </citation>
    <scope>NUCLEOTIDE SEQUENCE</scope>
    <source>
        <strain evidence="1">ALL</strain>
    </source>
</reference>
<gene>
    <name evidence="1" type="ORF">L596_015208</name>
</gene>
<dbReference type="EMBL" id="AZBU02000004">
    <property type="protein sequence ID" value="TKR81323.1"/>
    <property type="molecule type" value="Genomic_DNA"/>
</dbReference>
<dbReference type="Gene3D" id="3.40.630.30">
    <property type="match status" value="1"/>
</dbReference>
<reference evidence="1" key="2">
    <citation type="journal article" date="2015" name="Genome Biol.">
        <title>Comparative genomics of Steinernema reveals deeply conserved gene regulatory networks.</title>
        <authorList>
            <person name="Dillman A.R."/>
            <person name="Macchietto M."/>
            <person name="Porter C.F."/>
            <person name="Rogers A."/>
            <person name="Williams B."/>
            <person name="Antoshechkin I."/>
            <person name="Lee M.M."/>
            <person name="Goodwin Z."/>
            <person name="Lu X."/>
            <person name="Lewis E.E."/>
            <person name="Goodrich-Blair H."/>
            <person name="Stock S.P."/>
            <person name="Adams B.J."/>
            <person name="Sternberg P.W."/>
            <person name="Mortazavi A."/>
        </authorList>
    </citation>
    <scope>NUCLEOTIDE SEQUENCE [LARGE SCALE GENOMIC DNA]</scope>
    <source>
        <strain evidence="1">ALL</strain>
    </source>
</reference>
<dbReference type="SUPFAM" id="SSF55729">
    <property type="entry name" value="Acyl-CoA N-acyltransferases (Nat)"/>
    <property type="match status" value="1"/>
</dbReference>
<dbReference type="InterPro" id="IPR016181">
    <property type="entry name" value="Acyl_CoA_acyltransferase"/>
</dbReference>
<dbReference type="OrthoDB" id="61870at2759"/>
<accession>A0A4U5NFB0</accession>
<reference evidence="1" key="1">
    <citation type="submission" date="2013-11" db="EMBL/GenBank/DDBJ databases">
        <authorList>
            <person name="Sternberg P."/>
            <person name="Dillman A."/>
            <person name="Macchietto M."/>
        </authorList>
    </citation>
    <scope>NUCLEOTIDE SEQUENCE</scope>
    <source>
        <strain evidence="1">ALL</strain>
    </source>
</reference>
<sequence length="264" mass="30830">MTLSERPATPEHTEADLKAIRTVFDRTAPHRMPQCLYTFHTMRGALKGLFPESPVFIFSCNLPDGHGVFLTVRIVKTIAPELSFDTSSMAKNFNEFQDILDEMFDKAHKRFPQLLSGEQRFMFVGQKPLQDCYMNYINTKQNGIYKPQIYPTYLYYMNQEQQEKVLQLDLPLPEGYYFDETNPEVDHKIITKTWIHAKEGDYEQTRSKLTNLPSVLIRHEKDGTVAFEMCHPCEYQNHLFVLPEHRRRGLGNAVEMRLSQLCVK</sequence>
<proteinExistence type="predicted"/>
<comment type="caution">
    <text evidence="1">The sequence shown here is derived from an EMBL/GenBank/DDBJ whole genome shotgun (WGS) entry which is preliminary data.</text>
</comment>
<protein>
    <recommendedName>
        <fullName evidence="2">Glycine N-acyltransferase-like protein</fullName>
    </recommendedName>
</protein>
<dbReference type="PANTHER" id="PTHR20958">
    <property type="entry name" value="GLYCINE N-ACYLTRANSFERASE-LIKE PROTEIN"/>
    <property type="match status" value="1"/>
</dbReference>
<evidence type="ECO:0008006" key="2">
    <source>
        <dbReference type="Google" id="ProtNLM"/>
    </source>
</evidence>
<dbReference type="AlphaFoldDB" id="A0A4U5NFB0"/>
<organism evidence="1">
    <name type="scientific">Steinernema carpocapsae</name>
    <name type="common">Entomopathogenic nematode</name>
    <dbReference type="NCBI Taxonomy" id="34508"/>
    <lineage>
        <taxon>Eukaryota</taxon>
        <taxon>Metazoa</taxon>
        <taxon>Ecdysozoa</taxon>
        <taxon>Nematoda</taxon>
        <taxon>Chromadorea</taxon>
        <taxon>Rhabditida</taxon>
        <taxon>Tylenchina</taxon>
        <taxon>Panagrolaimomorpha</taxon>
        <taxon>Strongyloidoidea</taxon>
        <taxon>Steinernematidae</taxon>
        <taxon>Steinernema</taxon>
    </lineage>
</organism>
<name>A0A4U5NFB0_STECR</name>
<evidence type="ECO:0000313" key="1">
    <source>
        <dbReference type="EMBL" id="TKR81323.1"/>
    </source>
</evidence>
<dbReference type="InterPro" id="IPR053225">
    <property type="entry name" value="Acyl-CoA_N-acyltransferase"/>
</dbReference>
<dbReference type="PANTHER" id="PTHR20958:SF6">
    <property type="entry name" value="GLYCINE N-ACYLTRANSFERASE-LIKE PROTEIN"/>
    <property type="match status" value="1"/>
</dbReference>